<evidence type="ECO:0000313" key="2">
    <source>
        <dbReference type="EMBL" id="OAQ72169.1"/>
    </source>
</evidence>
<feature type="compositionally biased region" description="Low complexity" evidence="1">
    <location>
        <begin position="75"/>
        <end position="89"/>
    </location>
</feature>
<feature type="compositionally biased region" description="Polar residues" evidence="1">
    <location>
        <begin position="49"/>
        <end position="67"/>
    </location>
</feature>
<keyword evidence="3" id="KW-1185">Reference proteome</keyword>
<dbReference type="GeneID" id="28844273"/>
<dbReference type="KEGG" id="pchm:VFPPC_00207"/>
<sequence length="117" mass="13246">MPETTDHKRPQSALRSPRFHEDFDAPFSEALLNASTITLSTDSDRSPLPQETSDMSTKQTQTQSPRPMQTREDSWSSTHSSRSTSSTNSGVNDRIREWARKSFLVRRRSDDGQSSQS</sequence>
<dbReference type="EMBL" id="LSBJ02000001">
    <property type="protein sequence ID" value="OAQ72169.1"/>
    <property type="molecule type" value="Genomic_DNA"/>
</dbReference>
<evidence type="ECO:0000313" key="3">
    <source>
        <dbReference type="Proteomes" id="UP000078397"/>
    </source>
</evidence>
<gene>
    <name evidence="2" type="ORF">VFPPC_00207</name>
</gene>
<name>A0A179G4T8_METCM</name>
<evidence type="ECO:0000256" key="1">
    <source>
        <dbReference type="SAM" id="MobiDB-lite"/>
    </source>
</evidence>
<dbReference type="RefSeq" id="XP_018148252.1">
    <property type="nucleotide sequence ID" value="XM_018280279.1"/>
</dbReference>
<feature type="region of interest" description="Disordered" evidence="1">
    <location>
        <begin position="36"/>
        <end position="117"/>
    </location>
</feature>
<protein>
    <submittedName>
        <fullName evidence="2">Uncharacterized protein</fullName>
    </submittedName>
</protein>
<dbReference type="Proteomes" id="UP000078397">
    <property type="component" value="Unassembled WGS sequence"/>
</dbReference>
<organism evidence="2 3">
    <name type="scientific">Pochonia chlamydosporia 170</name>
    <dbReference type="NCBI Taxonomy" id="1380566"/>
    <lineage>
        <taxon>Eukaryota</taxon>
        <taxon>Fungi</taxon>
        <taxon>Dikarya</taxon>
        <taxon>Ascomycota</taxon>
        <taxon>Pezizomycotina</taxon>
        <taxon>Sordariomycetes</taxon>
        <taxon>Hypocreomycetidae</taxon>
        <taxon>Hypocreales</taxon>
        <taxon>Clavicipitaceae</taxon>
        <taxon>Pochonia</taxon>
    </lineage>
</organism>
<comment type="caution">
    <text evidence="2">The sequence shown here is derived from an EMBL/GenBank/DDBJ whole genome shotgun (WGS) entry which is preliminary data.</text>
</comment>
<accession>A0A179G4T8</accession>
<dbReference type="OrthoDB" id="4939977at2759"/>
<reference evidence="2 3" key="1">
    <citation type="journal article" date="2016" name="PLoS Pathog.">
        <title>Biosynthesis of antibiotic leucinostatins in bio-control fungus Purpureocillium lilacinum and their inhibition on phytophthora revealed by genome mining.</title>
        <authorList>
            <person name="Wang G."/>
            <person name="Liu Z."/>
            <person name="Lin R."/>
            <person name="Li E."/>
            <person name="Mao Z."/>
            <person name="Ling J."/>
            <person name="Yang Y."/>
            <person name="Yin W.B."/>
            <person name="Xie B."/>
        </authorList>
    </citation>
    <scope>NUCLEOTIDE SEQUENCE [LARGE SCALE GENOMIC DNA]</scope>
    <source>
        <strain evidence="2">170</strain>
    </source>
</reference>
<feature type="region of interest" description="Disordered" evidence="1">
    <location>
        <begin position="1"/>
        <end position="21"/>
    </location>
</feature>
<dbReference type="AlphaFoldDB" id="A0A179G4T8"/>
<proteinExistence type="predicted"/>